<evidence type="ECO:0008006" key="3">
    <source>
        <dbReference type="Google" id="ProtNLM"/>
    </source>
</evidence>
<dbReference type="InterPro" id="IPR006311">
    <property type="entry name" value="TAT_signal"/>
</dbReference>
<dbReference type="Gene3D" id="2.40.70.10">
    <property type="entry name" value="Acid Proteases"/>
    <property type="match status" value="1"/>
</dbReference>
<dbReference type="GeneID" id="95396364"/>
<proteinExistence type="predicted"/>
<accession>A0A7W5UTL9</accession>
<keyword evidence="2" id="KW-1185">Reference proteome</keyword>
<name>A0A7W5UTL9_9ACTN</name>
<evidence type="ECO:0000313" key="1">
    <source>
        <dbReference type="EMBL" id="MBB3724321.1"/>
    </source>
</evidence>
<dbReference type="InterPro" id="IPR021109">
    <property type="entry name" value="Peptidase_aspartic_dom_sf"/>
</dbReference>
<dbReference type="PROSITE" id="PS51318">
    <property type="entry name" value="TAT"/>
    <property type="match status" value="1"/>
</dbReference>
<dbReference type="Pfam" id="PF14559">
    <property type="entry name" value="TPR_19"/>
    <property type="match status" value="1"/>
</dbReference>
<comment type="caution">
    <text evidence="1">The sequence shown here is derived from an EMBL/GenBank/DDBJ whole genome shotgun (WGS) entry which is preliminary data.</text>
</comment>
<dbReference type="EMBL" id="JACIBV010000001">
    <property type="protein sequence ID" value="MBB3724321.1"/>
    <property type="molecule type" value="Genomic_DNA"/>
</dbReference>
<dbReference type="Proteomes" id="UP000579945">
    <property type="component" value="Unassembled WGS sequence"/>
</dbReference>
<dbReference type="AlphaFoldDB" id="A0A7W5UTL9"/>
<dbReference type="SUPFAM" id="SSF48452">
    <property type="entry name" value="TPR-like"/>
    <property type="match status" value="1"/>
</dbReference>
<protein>
    <recommendedName>
        <fullName evidence="3">Tetratricopeptide repeat protein</fullName>
    </recommendedName>
</protein>
<dbReference type="Gene3D" id="1.25.40.10">
    <property type="entry name" value="Tetratricopeptide repeat domain"/>
    <property type="match status" value="1"/>
</dbReference>
<sequence length="428" mass="46087">MKNIDRRGFLQGAGLTLAALPIWGSGLNGGAAAGSSADQLFKAGRFDSADRAYARLLREDPDNVHAIAQRGYIALLANRFGSAERFLARAVSLAPSDIAAKQRLAECYVRQDRHPRAIPLLRQTGRPNDEAFAQLYSHLGGAPWQVHGAQSTRIPMTGLEPLPTVEASINGGSPKRFLLDTYGTLGVSKEVAEEAGLRAVATTTGQVGDTPITGYLGVLPSFRLGDVELRNVPVGWGDGAGPSMPPLPDGSQPAGVIGTTTFYHFLTTMDYAGKALVLRRRTEAQFRKFREGLARSRFDKLPLWLAGDHFPCTMGSLRDYGPRIVTVDTGGLNQGFNTTIEIAERAGIEVDYDQPQFPPGSGRYPITADRISLGSAVGRDVRGWAGPGGPGPGQSERFGFDAIANVSHLFFKPFAITFDYARMHLYIA</sequence>
<reference evidence="1 2" key="1">
    <citation type="submission" date="2020-08" db="EMBL/GenBank/DDBJ databases">
        <title>Sequencing the genomes of 1000 actinobacteria strains.</title>
        <authorList>
            <person name="Klenk H.-P."/>
        </authorList>
    </citation>
    <scope>NUCLEOTIDE SEQUENCE [LARGE SCALE GENOMIC DNA]</scope>
    <source>
        <strain evidence="1 2">DSM 44320</strain>
    </source>
</reference>
<dbReference type="InterPro" id="IPR011990">
    <property type="entry name" value="TPR-like_helical_dom_sf"/>
</dbReference>
<organism evidence="1 2">
    <name type="scientific">Nonomuraea dietziae</name>
    <dbReference type="NCBI Taxonomy" id="65515"/>
    <lineage>
        <taxon>Bacteria</taxon>
        <taxon>Bacillati</taxon>
        <taxon>Actinomycetota</taxon>
        <taxon>Actinomycetes</taxon>
        <taxon>Streptosporangiales</taxon>
        <taxon>Streptosporangiaceae</taxon>
        <taxon>Nonomuraea</taxon>
    </lineage>
</organism>
<dbReference type="RefSeq" id="WP_183642132.1">
    <property type="nucleotide sequence ID" value="NZ_BAAAXX010000050.1"/>
</dbReference>
<gene>
    <name evidence="1" type="ORF">FHR33_000181</name>
</gene>
<dbReference type="Pfam" id="PF13650">
    <property type="entry name" value="Asp_protease_2"/>
    <property type="match status" value="1"/>
</dbReference>
<evidence type="ECO:0000313" key="2">
    <source>
        <dbReference type="Proteomes" id="UP000579945"/>
    </source>
</evidence>